<dbReference type="PROSITE" id="PS51257">
    <property type="entry name" value="PROKAR_LIPOPROTEIN"/>
    <property type="match status" value="1"/>
</dbReference>
<dbReference type="Pfam" id="PF00196">
    <property type="entry name" value="GerE"/>
    <property type="match status" value="1"/>
</dbReference>
<protein>
    <submittedName>
        <fullName evidence="4">Helix-turn-helix transcriptional regulator</fullName>
    </submittedName>
</protein>
<dbReference type="Gene3D" id="1.10.10.10">
    <property type="entry name" value="Winged helix-like DNA-binding domain superfamily/Winged helix DNA-binding domain"/>
    <property type="match status" value="1"/>
</dbReference>
<evidence type="ECO:0000256" key="1">
    <source>
        <dbReference type="ARBA" id="ARBA00023015"/>
    </source>
</evidence>
<dbReference type="Proteomes" id="UP000478463">
    <property type="component" value="Chromosome"/>
</dbReference>
<dbReference type="PANTHER" id="PTHR44688:SF16">
    <property type="entry name" value="DNA-BINDING TRANSCRIPTIONAL ACTIVATOR DEVR_DOSR"/>
    <property type="match status" value="1"/>
</dbReference>
<gene>
    <name evidence="4" type="ORF">GS424_015135</name>
</gene>
<name>A0A6L7INT7_9ACTN</name>
<dbReference type="PRINTS" id="PR00038">
    <property type="entry name" value="HTHLUXR"/>
</dbReference>
<evidence type="ECO:0000313" key="4">
    <source>
        <dbReference type="EMBL" id="QOS67816.1"/>
    </source>
</evidence>
<dbReference type="SMART" id="SM00421">
    <property type="entry name" value="HTH_LUXR"/>
    <property type="match status" value="1"/>
</dbReference>
<dbReference type="InterPro" id="IPR016032">
    <property type="entry name" value="Sig_transdc_resp-reg_C-effctor"/>
</dbReference>
<dbReference type="PANTHER" id="PTHR44688">
    <property type="entry name" value="DNA-BINDING TRANSCRIPTIONAL ACTIVATOR DEVR_DOSR"/>
    <property type="match status" value="1"/>
</dbReference>
<evidence type="ECO:0000256" key="3">
    <source>
        <dbReference type="ARBA" id="ARBA00023163"/>
    </source>
</evidence>
<dbReference type="KEGG" id="egd:GS424_015135"/>
<evidence type="ECO:0000313" key="5">
    <source>
        <dbReference type="Proteomes" id="UP000478463"/>
    </source>
</evidence>
<dbReference type="InterPro" id="IPR036388">
    <property type="entry name" value="WH-like_DNA-bd_sf"/>
</dbReference>
<dbReference type="GO" id="GO:0006355">
    <property type="term" value="P:regulation of DNA-templated transcription"/>
    <property type="evidence" value="ECO:0007669"/>
    <property type="project" value="InterPro"/>
</dbReference>
<keyword evidence="1" id="KW-0805">Transcription regulation</keyword>
<accession>A0A6L7INT7</accession>
<dbReference type="CDD" id="cd06170">
    <property type="entry name" value="LuxR_C_like"/>
    <property type="match status" value="1"/>
</dbReference>
<reference evidence="4 5" key="1">
    <citation type="submission" date="2020-10" db="EMBL/GenBank/DDBJ databases">
        <title>Eggerthella sp. nov., isolated from human feces.</title>
        <authorList>
            <person name="Yajun G."/>
        </authorList>
    </citation>
    <scope>NUCLEOTIDE SEQUENCE [LARGE SCALE GENOMIC DNA]</scope>
    <source>
        <strain evidence="4 5">HF-1101</strain>
    </source>
</reference>
<dbReference type="AlphaFoldDB" id="A0A6L7INT7"/>
<dbReference type="GO" id="GO:0003677">
    <property type="term" value="F:DNA binding"/>
    <property type="evidence" value="ECO:0007669"/>
    <property type="project" value="UniProtKB-KW"/>
</dbReference>
<dbReference type="PROSITE" id="PS50043">
    <property type="entry name" value="HTH_LUXR_2"/>
    <property type="match status" value="1"/>
</dbReference>
<dbReference type="PROSITE" id="PS00622">
    <property type="entry name" value="HTH_LUXR_1"/>
    <property type="match status" value="1"/>
</dbReference>
<keyword evidence="2" id="KW-0238">DNA-binding</keyword>
<dbReference type="RefSeq" id="WP_160941294.1">
    <property type="nucleotide sequence ID" value="NZ_CP063310.1"/>
</dbReference>
<dbReference type="SUPFAM" id="SSF46894">
    <property type="entry name" value="C-terminal effector domain of the bipartite response regulators"/>
    <property type="match status" value="1"/>
</dbReference>
<dbReference type="InterPro" id="IPR000792">
    <property type="entry name" value="Tscrpt_reg_LuxR_C"/>
</dbReference>
<keyword evidence="3" id="KW-0804">Transcription</keyword>
<sequence length="478" mass="51205">MKREVWVAYVSMGLAVAALACCFSSIYFIQYSVIGGNVQSTLVVSVSAVVAMFGAATVAYFRPLKLWYVLVLFVALLLARYAVLPDAIGAELPAMNVIMGCVLGLCPIMAGCVATYRSTKTSFRVILLGFAGAALLLGLLRVFSPMSYMHIQELCLMVFAVAVALFLLLHRREPVARASIRSSLGHERATSWVVALFDLQGSTLFVFGGSALLLFCYGVFETYALANGQVMRDSGETMLAIFAISIALLIAGSARSSSKRLESLFTVLYVVYVAITFVTLLLGVFPGPLFLVMGVGAIVLHMLIWLHLAQATMSKSVSPVFMFGVVLGAVMVCHRLGWFTAMTLTALFPDDGTLVSKLAAGVLAAIALAAAVVLFVAMRRATASPDRGSAADAVAVRAQALARYFEGAGLTQRENEIAVLYCQGRSTPYIGDELFISETTVKTHIRHIYAKLDVHNKQDLLSAADRAVAAEGERASAS</sequence>
<organism evidence="4 5">
    <name type="scientific">Eggerthella guodeyinii</name>
    <dbReference type="NCBI Taxonomy" id="2690837"/>
    <lineage>
        <taxon>Bacteria</taxon>
        <taxon>Bacillati</taxon>
        <taxon>Actinomycetota</taxon>
        <taxon>Coriobacteriia</taxon>
        <taxon>Eggerthellales</taxon>
        <taxon>Eggerthellaceae</taxon>
        <taxon>Eggerthella</taxon>
    </lineage>
</organism>
<dbReference type="EMBL" id="CP063310">
    <property type="protein sequence ID" value="QOS67816.1"/>
    <property type="molecule type" value="Genomic_DNA"/>
</dbReference>
<proteinExistence type="predicted"/>
<evidence type="ECO:0000256" key="2">
    <source>
        <dbReference type="ARBA" id="ARBA00023125"/>
    </source>
</evidence>